<dbReference type="AlphaFoldDB" id="A0A1B9NBD1"/>
<protein>
    <submittedName>
        <fullName evidence="1">Ligase</fullName>
    </submittedName>
</protein>
<dbReference type="OrthoDB" id="1118146at2"/>
<evidence type="ECO:0000313" key="2">
    <source>
        <dbReference type="Proteomes" id="UP000093355"/>
    </source>
</evidence>
<reference evidence="1 2" key="1">
    <citation type="submission" date="2016-05" db="EMBL/GenBank/DDBJ databases">
        <authorList>
            <person name="Lavstsen T."/>
            <person name="Jespersen J.S."/>
        </authorList>
    </citation>
    <scope>NUCLEOTIDE SEQUENCE [LARGE SCALE GENOMIC DNA]</scope>
    <source>
        <strain evidence="1 2">YLB-01</strain>
    </source>
</reference>
<dbReference type="PANTHER" id="PTHR37422">
    <property type="entry name" value="TEICHURONIC ACID BIOSYNTHESIS PROTEIN TUAE"/>
    <property type="match status" value="1"/>
</dbReference>
<organism evidence="1 2">
    <name type="scientific">Microbacterium sediminis</name>
    <dbReference type="NCBI Taxonomy" id="904291"/>
    <lineage>
        <taxon>Bacteria</taxon>
        <taxon>Bacillati</taxon>
        <taxon>Actinomycetota</taxon>
        <taxon>Actinomycetes</taxon>
        <taxon>Micrococcales</taxon>
        <taxon>Microbacteriaceae</taxon>
        <taxon>Microbacterium</taxon>
    </lineage>
</organism>
<evidence type="ECO:0000313" key="1">
    <source>
        <dbReference type="EMBL" id="OCG73896.1"/>
    </source>
</evidence>
<name>A0A1B9NBD1_9MICO</name>
<dbReference type="PANTHER" id="PTHR37422:SF17">
    <property type="entry name" value="O-ANTIGEN LIGASE"/>
    <property type="match status" value="1"/>
</dbReference>
<sequence length="473" mass="51784">MAQITRHPVAPAPAAPPREATGRVLLRGYGIFVLFSGFAHLAWWNLLGPVGTAALAALVGAATIAIWVPLIVRAARPRADRAMRVAALEWRRLPWATLGYVALAGLSILWSRWPATSAVTFGLLLVTTIQALFLAHVFTWREIVRLLEVALRWALGLSLLFELWAALVLRGPLLPNFADAPADPNPQWYWTRGALFDLDVRIQGIVGNANILGIQCVLALIVFGVRFAMRPNRRGAIGAWIALALVLFWRAGSATALIAGLVVLAVLAAALLMRRAATPGQRTRLYALFTGLAVAGLAAVALLWNTILDALGRESGLTGRDRIWAGVWERAIERPVFGSGYASPWMPWDPMFDRWLVDKTITVVQAHDMWLDAFLQLGVAGVAVLAVVFGAATWRSWFFAVDRPRWDIVADRPYAPLTLIAPLILALLLTQGLTESGPIMLWGWLLVTMIAFRIKLAPIVGHGASEQMNRRDP</sequence>
<accession>A0A1B9NBD1</accession>
<keyword evidence="2" id="KW-1185">Reference proteome</keyword>
<dbReference type="GO" id="GO:0016874">
    <property type="term" value="F:ligase activity"/>
    <property type="evidence" value="ECO:0007669"/>
    <property type="project" value="UniProtKB-KW"/>
</dbReference>
<dbReference type="STRING" id="904291.A7J15_06700"/>
<proteinExistence type="predicted"/>
<keyword evidence="1" id="KW-0436">Ligase</keyword>
<dbReference type="Proteomes" id="UP000093355">
    <property type="component" value="Unassembled WGS sequence"/>
</dbReference>
<dbReference type="EMBL" id="LXMD01000023">
    <property type="protein sequence ID" value="OCG73896.1"/>
    <property type="molecule type" value="Genomic_DNA"/>
</dbReference>
<dbReference type="InterPro" id="IPR051533">
    <property type="entry name" value="WaaL-like"/>
</dbReference>
<dbReference type="RefSeq" id="WP_067026235.1">
    <property type="nucleotide sequence ID" value="NZ_CP038256.1"/>
</dbReference>
<comment type="caution">
    <text evidence="1">The sequence shown here is derived from an EMBL/GenBank/DDBJ whole genome shotgun (WGS) entry which is preliminary data.</text>
</comment>
<gene>
    <name evidence="1" type="ORF">A7J15_06700</name>
</gene>